<reference evidence="1 2" key="1">
    <citation type="journal article" date="2023" name="Hortic Res">
        <title>Pangenome of water caltrop reveals structural variations and asymmetric subgenome divergence after allopolyploidization.</title>
        <authorList>
            <person name="Zhang X."/>
            <person name="Chen Y."/>
            <person name="Wang L."/>
            <person name="Yuan Y."/>
            <person name="Fang M."/>
            <person name="Shi L."/>
            <person name="Lu R."/>
            <person name="Comes H.P."/>
            <person name="Ma Y."/>
            <person name="Chen Y."/>
            <person name="Huang G."/>
            <person name="Zhou Y."/>
            <person name="Zheng Z."/>
            <person name="Qiu Y."/>
        </authorList>
    </citation>
    <scope>NUCLEOTIDE SEQUENCE [LARGE SCALE GENOMIC DNA]</scope>
    <source>
        <strain evidence="1">F231</strain>
    </source>
</reference>
<comment type="caution">
    <text evidence="1">The sequence shown here is derived from an EMBL/GenBank/DDBJ whole genome shotgun (WGS) entry which is preliminary data.</text>
</comment>
<keyword evidence="2" id="KW-1185">Reference proteome</keyword>
<evidence type="ECO:0000313" key="1">
    <source>
        <dbReference type="EMBL" id="KAK4784194.1"/>
    </source>
</evidence>
<sequence>MGANIFNTPERAPRTPAWEIREIIKDLPVTTGNPVSDPSPANHVTFPTWHPTWLAKKMPKLYPSPSSLVSYMRELVEVPVRSFFPVISGGNFIRLKLSQRLQEKFSMLKS</sequence>
<dbReference type="Proteomes" id="UP001346149">
    <property type="component" value="Unassembled WGS sequence"/>
</dbReference>
<dbReference type="AlphaFoldDB" id="A0AAN7LGH4"/>
<organism evidence="1 2">
    <name type="scientific">Trapa natans</name>
    <name type="common">Water chestnut</name>
    <dbReference type="NCBI Taxonomy" id="22666"/>
    <lineage>
        <taxon>Eukaryota</taxon>
        <taxon>Viridiplantae</taxon>
        <taxon>Streptophyta</taxon>
        <taxon>Embryophyta</taxon>
        <taxon>Tracheophyta</taxon>
        <taxon>Spermatophyta</taxon>
        <taxon>Magnoliopsida</taxon>
        <taxon>eudicotyledons</taxon>
        <taxon>Gunneridae</taxon>
        <taxon>Pentapetalae</taxon>
        <taxon>rosids</taxon>
        <taxon>malvids</taxon>
        <taxon>Myrtales</taxon>
        <taxon>Lythraceae</taxon>
        <taxon>Trapa</taxon>
    </lineage>
</organism>
<accession>A0AAN7LGH4</accession>
<proteinExistence type="predicted"/>
<name>A0AAN7LGH4_TRANT</name>
<dbReference type="EMBL" id="JAXQNO010000014">
    <property type="protein sequence ID" value="KAK4784194.1"/>
    <property type="molecule type" value="Genomic_DNA"/>
</dbReference>
<gene>
    <name evidence="1" type="ORF">SAY86_018562</name>
</gene>
<protein>
    <submittedName>
        <fullName evidence="1">Uncharacterized protein</fullName>
    </submittedName>
</protein>
<evidence type="ECO:0000313" key="2">
    <source>
        <dbReference type="Proteomes" id="UP001346149"/>
    </source>
</evidence>